<dbReference type="STRING" id="150374.A0A0M8N4C1"/>
<dbReference type="InterPro" id="IPR029058">
    <property type="entry name" value="AB_hydrolase_fold"/>
</dbReference>
<comment type="caution">
    <text evidence="5">The sequence shown here is derived from an EMBL/GenBank/DDBJ whole genome shotgun (WGS) entry which is preliminary data.</text>
</comment>
<evidence type="ECO:0000313" key="6">
    <source>
        <dbReference type="Proteomes" id="UP000053831"/>
    </source>
</evidence>
<dbReference type="SUPFAM" id="SSF53474">
    <property type="entry name" value="alpha/beta-Hydrolases"/>
    <property type="match status" value="1"/>
</dbReference>
<organism evidence="5 6">
    <name type="scientific">Escovopsis weberi</name>
    <dbReference type="NCBI Taxonomy" id="150374"/>
    <lineage>
        <taxon>Eukaryota</taxon>
        <taxon>Fungi</taxon>
        <taxon>Dikarya</taxon>
        <taxon>Ascomycota</taxon>
        <taxon>Pezizomycotina</taxon>
        <taxon>Sordariomycetes</taxon>
        <taxon>Hypocreomycetidae</taxon>
        <taxon>Hypocreales</taxon>
        <taxon>Hypocreaceae</taxon>
        <taxon>Escovopsis</taxon>
    </lineage>
</organism>
<evidence type="ECO:0000256" key="2">
    <source>
        <dbReference type="ARBA" id="ARBA00022630"/>
    </source>
</evidence>
<gene>
    <name evidence="5" type="ORF">ESCO_000066</name>
</gene>
<keyword evidence="6" id="KW-1185">Reference proteome</keyword>
<keyword evidence="2" id="KW-0285">Flavoprotein</keyword>
<dbReference type="PANTHER" id="PTHR47470">
    <property type="entry name" value="CHOLESTEROL OXIDASE"/>
    <property type="match status" value="1"/>
</dbReference>
<comment type="cofactor">
    <cofactor evidence="1">
        <name>FAD</name>
        <dbReference type="ChEBI" id="CHEBI:57692"/>
    </cofactor>
</comment>
<keyword evidence="4" id="KW-0560">Oxidoreductase</keyword>
<dbReference type="InterPro" id="IPR036188">
    <property type="entry name" value="FAD/NAD-bd_sf"/>
</dbReference>
<name>A0A0M8N4C1_ESCWE</name>
<protein>
    <submittedName>
        <fullName evidence="5">Cholesterol oxidase</fullName>
    </submittedName>
</protein>
<dbReference type="InterPro" id="IPR052542">
    <property type="entry name" value="Cholesterol_Oxidase"/>
</dbReference>
<dbReference type="OrthoDB" id="9974421at2759"/>
<dbReference type="EMBL" id="LGSR01000020">
    <property type="protein sequence ID" value="KOS19571.1"/>
    <property type="molecule type" value="Genomic_DNA"/>
</dbReference>
<reference evidence="5 6" key="1">
    <citation type="submission" date="2015-07" db="EMBL/GenBank/DDBJ databases">
        <title>The genome of the fungus Escovopsis weberi, a specialized disease agent of ant agriculture.</title>
        <authorList>
            <person name="de Man T.J."/>
            <person name="Stajich J.E."/>
            <person name="Kubicek C.P."/>
            <person name="Chenthamara K."/>
            <person name="Atanasova L."/>
            <person name="Druzhinina I.S."/>
            <person name="Birnbaum S."/>
            <person name="Barribeau S.M."/>
            <person name="Teiling C."/>
            <person name="Suen G."/>
            <person name="Currie C."/>
            <person name="Gerardo N.M."/>
        </authorList>
    </citation>
    <scope>NUCLEOTIDE SEQUENCE [LARGE SCALE GENOMIC DNA]</scope>
</reference>
<accession>A0A0M8N4C1</accession>
<evidence type="ECO:0000256" key="3">
    <source>
        <dbReference type="ARBA" id="ARBA00022827"/>
    </source>
</evidence>
<evidence type="ECO:0000313" key="5">
    <source>
        <dbReference type="EMBL" id="KOS19571.1"/>
    </source>
</evidence>
<evidence type="ECO:0000256" key="1">
    <source>
        <dbReference type="ARBA" id="ARBA00001974"/>
    </source>
</evidence>
<dbReference type="AlphaFoldDB" id="A0A0M8N4C1"/>
<dbReference type="Gene3D" id="3.40.50.1820">
    <property type="entry name" value="alpha/beta hydrolase"/>
    <property type="match status" value="1"/>
</dbReference>
<sequence>MSPDNTGAHGVTNHIGEIFTGDLSETHSGLIVMDGALIPNAIGVNPFATIAALAERNITHYARRNHLVISEEKNGILDLYGEPAHVPRSHEDDQRLETVTNLMREAQILKFERLDFVELLSGFIHEESSSQNNRYDQKSAYERAYNVGKGRGQSARLFVNVAVTDPEMLLNDGGSSGILTGTFVCPTIRGSPFMVLQGDFGLFKPDEATAGTSRLTYDFGMVGVDGRRLKFHAYKLVDPSVTLDPRQLWHSTTTLYVSITERLSGTVLATGILSLGFGDLFSEFLSLTSTGNHLMDKAFKVANFVSFFALKSASFFLAPMAPLQYPVQTYQSYMNYTPPTRTFLVVSEDGIRTELHMWEPSPNAVATGADGRPVEVQDLFMIPGASVDHQIYSLPTIPFNAVNYFTRAGYRVFVTVHRIGMLRWTRGQRWTTYDARLDIKACLERIRSVQAEPKKIYTIAHCMGSVAFSCGLLDGTIPASWILGITCSQVFMNPIWAPLNMAKATSPLALDKMYNSLLGDWLECTTSKSDTLSQQALNQMLRFYPEERSEMCANAACHRTTLLFGRCWSHHNLNEATHRNIDRFFGGSSMVCIDLLKRMGSNGHVSTNAPAYRTLTTDDNVARLRGIPFLFFSGGESAVLSPAATEKTFERLRDTFGVSAGLPSGGVQYRRRVVPGYGHLDCWMGKDAWRDVYPFVREEVDRVVRGEAYRFCPPQDRFARIIDAGTI</sequence>
<dbReference type="Gene3D" id="3.50.50.60">
    <property type="entry name" value="FAD/NAD(P)-binding domain"/>
    <property type="match status" value="1"/>
</dbReference>
<proteinExistence type="predicted"/>
<evidence type="ECO:0000256" key="4">
    <source>
        <dbReference type="ARBA" id="ARBA00023002"/>
    </source>
</evidence>
<dbReference type="PANTHER" id="PTHR47470:SF1">
    <property type="entry name" value="FAD-DEPENDENT OXIDOREDUCTASE 2 FAD BINDING DOMAIN-CONTAINING PROTEIN"/>
    <property type="match status" value="1"/>
</dbReference>
<dbReference type="Proteomes" id="UP000053831">
    <property type="component" value="Unassembled WGS sequence"/>
</dbReference>
<keyword evidence="3" id="KW-0274">FAD</keyword>
<dbReference type="GO" id="GO:0016491">
    <property type="term" value="F:oxidoreductase activity"/>
    <property type="evidence" value="ECO:0007669"/>
    <property type="project" value="UniProtKB-KW"/>
</dbReference>